<name>A0ACC3DP91_9PEZI</name>
<dbReference type="Proteomes" id="UP001186974">
    <property type="component" value="Unassembled WGS sequence"/>
</dbReference>
<reference evidence="1" key="1">
    <citation type="submission" date="2024-09" db="EMBL/GenBank/DDBJ databases">
        <title>Black Yeasts Isolated from many extreme environments.</title>
        <authorList>
            <person name="Coleine C."/>
            <person name="Stajich J.E."/>
            <person name="Selbmann L."/>
        </authorList>
    </citation>
    <scope>NUCLEOTIDE SEQUENCE</scope>
    <source>
        <strain evidence="1">CCFEE 5737</strain>
    </source>
</reference>
<dbReference type="EMBL" id="JAWDJW010001885">
    <property type="protein sequence ID" value="KAK3078450.1"/>
    <property type="molecule type" value="Genomic_DNA"/>
</dbReference>
<evidence type="ECO:0000313" key="2">
    <source>
        <dbReference type="Proteomes" id="UP001186974"/>
    </source>
</evidence>
<proteinExistence type="predicted"/>
<sequence length="404" mass="45453">ERSGPEERSVTSSHSSHTPTAGSEETLRRRQLTAWPPDPGIPPNPEAFLYRRSVVAPELVTPAKATLSQHETFEKEIFRNTAILCDVRGQLVEYTSLIETEDSWKPPEYEMVEAARECRICVVRRRDSLPDGALRFTTSIWVFSDDRQVRLQQRLADGAEIIPFSSYFNPEKISITVPAVLKFHDVAFGAASLQEAKTSWINYIFEDTLSANHFQSILFGRRLLATFRTTSTMRIHDGFAARLAFQEQMCGMENLRLWEDEESDGVLAMLHFSGHFRNGYLAFWLNSSSMPVRVKEESDCVVRIKGFRISLELNERDREWSGAKYAQGSGLGGTGVLARTGGGERLGGTKEGVKRKASEMGRKGKEEKWITGARVEFAGEGEKGRFVALAREIVMRPSILPDLL</sequence>
<organism evidence="1 2">
    <name type="scientific">Coniosporium uncinatum</name>
    <dbReference type="NCBI Taxonomy" id="93489"/>
    <lineage>
        <taxon>Eukaryota</taxon>
        <taxon>Fungi</taxon>
        <taxon>Dikarya</taxon>
        <taxon>Ascomycota</taxon>
        <taxon>Pezizomycotina</taxon>
        <taxon>Dothideomycetes</taxon>
        <taxon>Dothideomycetes incertae sedis</taxon>
        <taxon>Coniosporium</taxon>
    </lineage>
</organism>
<feature type="non-terminal residue" evidence="1">
    <location>
        <position position="1"/>
    </location>
</feature>
<protein>
    <submittedName>
        <fullName evidence="1">Uncharacterized protein</fullName>
    </submittedName>
</protein>
<accession>A0ACC3DP91</accession>
<evidence type="ECO:0000313" key="1">
    <source>
        <dbReference type="EMBL" id="KAK3078450.1"/>
    </source>
</evidence>
<comment type="caution">
    <text evidence="1">The sequence shown here is derived from an EMBL/GenBank/DDBJ whole genome shotgun (WGS) entry which is preliminary data.</text>
</comment>
<keyword evidence="2" id="KW-1185">Reference proteome</keyword>
<gene>
    <name evidence="1" type="ORF">LTS18_007478</name>
</gene>